<dbReference type="AlphaFoldDB" id="A0AA38LZ52"/>
<gene>
    <name evidence="2" type="ORF">MKK02DRAFT_40042</name>
</gene>
<sequence>MLSSRANTRRATADVPPPSSSRASRSRISLNVQHTEPEEGDTENEDNAEDDDDDVDALTPEPGPSRAPPVRRGRGRPRGSRGRGRGGGGGRMSRERTRTGTADEEGDGGRGVRLRKSVSYAEIGAGEEEDEEMDDEAGAEEVEPEAPGIPRRRARTSEQPAGSPSKREFERVGSGRGGFSVKGAASAAARARWAKYRSEKADESDDGERRVKRGAGGIRVAKGDNRSAAEKIAEGTVLEIKGKEYTVGDDEVILEDDEKGDGKVDADGRLLGDREYRLVTFTSVSRKNPNRIYALTIDAARACGYSDSLAFLRRCPQILKLACMADERQMLIDIGRVTGNLKNRMVTMVSMRNVYKLMGARVVKNGKWVADDYYEDKAMADCLENGFTPFADVHEDEILSNAMANMQPVGRQPGFGANEAGGGGPVHRSVLSLAPTYTLGGPTTHFAGSGIDPWSEAGWGNGNKRQKLKSLGVSEEDWMYRTALETRGVDEQLKEYREERLGRLHGPDLKGWVWSCQKIADGDSGKREQEVGDEKGKAEREPTAEWLRPPMPERRASGLSHEVIPEDMAVDGVESVLQVETPADVDMGEPEGVKQQGEGEIIIETEAEAAERRAKLASSAGSWEPGVVRAVIEPHTHTPHVPLHTQPCYSTFARLSHNPLIASLPDKTYQHHIQSSLSGRAAKGLASVEFVFEPRSEAGEGEHAMRMRMVREAEEWEREMRARKAVAAAEA</sequence>
<proteinExistence type="predicted"/>
<organism evidence="2 3">
    <name type="scientific">Dioszegia hungarica</name>
    <dbReference type="NCBI Taxonomy" id="4972"/>
    <lineage>
        <taxon>Eukaryota</taxon>
        <taxon>Fungi</taxon>
        <taxon>Dikarya</taxon>
        <taxon>Basidiomycota</taxon>
        <taxon>Agaricomycotina</taxon>
        <taxon>Tremellomycetes</taxon>
        <taxon>Tremellales</taxon>
        <taxon>Bulleribasidiaceae</taxon>
        <taxon>Dioszegia</taxon>
    </lineage>
</organism>
<feature type="compositionally biased region" description="Acidic residues" evidence="1">
    <location>
        <begin position="38"/>
        <end position="56"/>
    </location>
</feature>
<dbReference type="Pfam" id="PF08624">
    <property type="entry name" value="CRC_subunit"/>
    <property type="match status" value="1"/>
</dbReference>
<comment type="caution">
    <text evidence="2">The sequence shown here is derived from an EMBL/GenBank/DDBJ whole genome shotgun (WGS) entry which is preliminary data.</text>
</comment>
<dbReference type="RefSeq" id="XP_052949496.1">
    <property type="nucleotide sequence ID" value="XM_053090915.1"/>
</dbReference>
<feature type="compositionally biased region" description="Basic residues" evidence="1">
    <location>
        <begin position="69"/>
        <end position="84"/>
    </location>
</feature>
<dbReference type="Proteomes" id="UP001164286">
    <property type="component" value="Unassembled WGS sequence"/>
</dbReference>
<keyword evidence="3" id="KW-1185">Reference proteome</keyword>
<accession>A0AA38LZ52</accession>
<feature type="compositionally biased region" description="Polar residues" evidence="1">
    <location>
        <begin position="1"/>
        <end position="10"/>
    </location>
</feature>
<dbReference type="EMBL" id="JAKWFO010000001">
    <property type="protein sequence ID" value="KAI9639719.1"/>
    <property type="molecule type" value="Genomic_DNA"/>
</dbReference>
<dbReference type="GeneID" id="77730120"/>
<protein>
    <submittedName>
        <fullName evidence="2">Chromatin remodelling complex Rsc7/Swp82 subunit-domain-containing protein</fullName>
    </submittedName>
</protein>
<feature type="region of interest" description="Disordered" evidence="1">
    <location>
        <begin position="521"/>
        <end position="543"/>
    </location>
</feature>
<evidence type="ECO:0000313" key="3">
    <source>
        <dbReference type="Proteomes" id="UP001164286"/>
    </source>
</evidence>
<dbReference type="InterPro" id="IPR013933">
    <property type="entry name" value="CRC_Rsc7/Swp82"/>
</dbReference>
<feature type="compositionally biased region" description="Acidic residues" evidence="1">
    <location>
        <begin position="125"/>
        <end position="144"/>
    </location>
</feature>
<name>A0AA38LZ52_9TREE</name>
<reference evidence="2" key="1">
    <citation type="journal article" date="2022" name="G3 (Bethesda)">
        <title>High quality genome of the basidiomycete yeast Dioszegia hungarica PDD-24b-2 isolated from cloud water.</title>
        <authorList>
            <person name="Jarrige D."/>
            <person name="Haridas S."/>
            <person name="Bleykasten-Grosshans C."/>
            <person name="Joly M."/>
            <person name="Nadalig T."/>
            <person name="Sancelme M."/>
            <person name="Vuilleumier S."/>
            <person name="Grigoriev I.V."/>
            <person name="Amato P."/>
            <person name="Bringel F."/>
        </authorList>
    </citation>
    <scope>NUCLEOTIDE SEQUENCE</scope>
    <source>
        <strain evidence="2">PDD-24b-2</strain>
    </source>
</reference>
<feature type="region of interest" description="Disordered" evidence="1">
    <location>
        <begin position="1"/>
        <end position="184"/>
    </location>
</feature>
<feature type="compositionally biased region" description="Low complexity" evidence="1">
    <location>
        <begin position="20"/>
        <end position="29"/>
    </location>
</feature>
<evidence type="ECO:0000313" key="2">
    <source>
        <dbReference type="EMBL" id="KAI9639719.1"/>
    </source>
</evidence>
<evidence type="ECO:0000256" key="1">
    <source>
        <dbReference type="SAM" id="MobiDB-lite"/>
    </source>
</evidence>